<evidence type="ECO:0000313" key="10">
    <source>
        <dbReference type="EMBL" id="KKS13896.1"/>
    </source>
</evidence>
<proteinExistence type="predicted"/>
<dbReference type="PANTHER" id="PTHR43547">
    <property type="entry name" value="TWO-COMPONENT HISTIDINE KINASE"/>
    <property type="match status" value="1"/>
</dbReference>
<dbReference type="Pfam" id="PF02518">
    <property type="entry name" value="HATPase_c"/>
    <property type="match status" value="1"/>
</dbReference>
<dbReference type="GO" id="GO:0000155">
    <property type="term" value="F:phosphorelay sensor kinase activity"/>
    <property type="evidence" value="ECO:0007669"/>
    <property type="project" value="InterPro"/>
</dbReference>
<organism evidence="10 11">
    <name type="scientific">Candidatus Daviesbacteria bacterium GW2011_GWB1_41_5</name>
    <dbReference type="NCBI Taxonomy" id="1618429"/>
    <lineage>
        <taxon>Bacteria</taxon>
        <taxon>Candidatus Daviesiibacteriota</taxon>
    </lineage>
</organism>
<keyword evidence="4" id="KW-0808">Transferase</keyword>
<feature type="domain" description="Histidine kinase" evidence="9">
    <location>
        <begin position="58"/>
        <end position="275"/>
    </location>
</feature>
<dbReference type="Gene3D" id="3.30.565.10">
    <property type="entry name" value="Histidine kinase-like ATPase, C-terminal domain"/>
    <property type="match status" value="1"/>
</dbReference>
<accession>A0A0G0YW32</accession>
<dbReference type="InterPro" id="IPR003661">
    <property type="entry name" value="HisK_dim/P_dom"/>
</dbReference>
<dbReference type="EC" id="2.7.13.3" evidence="2"/>
<evidence type="ECO:0000256" key="6">
    <source>
        <dbReference type="ARBA" id="ARBA00023012"/>
    </source>
</evidence>
<keyword evidence="3" id="KW-0597">Phosphoprotein</keyword>
<keyword evidence="6" id="KW-0902">Two-component regulatory system</keyword>
<dbReference type="EMBL" id="LCBN01000013">
    <property type="protein sequence ID" value="KKS13896.1"/>
    <property type="molecule type" value="Genomic_DNA"/>
</dbReference>
<dbReference type="Pfam" id="PF00512">
    <property type="entry name" value="HisKA"/>
    <property type="match status" value="1"/>
</dbReference>
<reference evidence="10 11" key="1">
    <citation type="journal article" date="2015" name="Nature">
        <title>rRNA introns, odd ribosomes, and small enigmatic genomes across a large radiation of phyla.</title>
        <authorList>
            <person name="Brown C.T."/>
            <person name="Hug L.A."/>
            <person name="Thomas B.C."/>
            <person name="Sharon I."/>
            <person name="Castelle C.J."/>
            <person name="Singh A."/>
            <person name="Wilkins M.J."/>
            <person name="Williams K.H."/>
            <person name="Banfield J.F."/>
        </authorList>
    </citation>
    <scope>NUCLEOTIDE SEQUENCE [LARGE SCALE GENOMIC DNA]</scope>
</reference>
<protein>
    <recommendedName>
        <fullName evidence="2">histidine kinase</fullName>
        <ecNumber evidence="2">2.7.13.3</ecNumber>
    </recommendedName>
</protein>
<dbReference type="InterPro" id="IPR004358">
    <property type="entry name" value="Sig_transdc_His_kin-like_C"/>
</dbReference>
<comment type="caution">
    <text evidence="10">The sequence shown here is derived from an EMBL/GenBank/DDBJ whole genome shotgun (WGS) entry which is preliminary data.</text>
</comment>
<dbReference type="AlphaFoldDB" id="A0A0G0YW32"/>
<evidence type="ECO:0000256" key="7">
    <source>
        <dbReference type="ARBA" id="ARBA00023136"/>
    </source>
</evidence>
<dbReference type="Gene3D" id="1.10.287.130">
    <property type="match status" value="1"/>
</dbReference>
<evidence type="ECO:0000256" key="8">
    <source>
        <dbReference type="SAM" id="Phobius"/>
    </source>
</evidence>
<keyword evidence="5 10" id="KW-0418">Kinase</keyword>
<dbReference type="PANTHER" id="PTHR43547:SF2">
    <property type="entry name" value="HYBRID SIGNAL TRANSDUCTION HISTIDINE KINASE C"/>
    <property type="match status" value="1"/>
</dbReference>
<evidence type="ECO:0000256" key="4">
    <source>
        <dbReference type="ARBA" id="ARBA00022679"/>
    </source>
</evidence>
<keyword evidence="7 8" id="KW-0472">Membrane</keyword>
<evidence type="ECO:0000256" key="1">
    <source>
        <dbReference type="ARBA" id="ARBA00000085"/>
    </source>
</evidence>
<dbReference type="SUPFAM" id="SSF55874">
    <property type="entry name" value="ATPase domain of HSP90 chaperone/DNA topoisomerase II/histidine kinase"/>
    <property type="match status" value="1"/>
</dbReference>
<dbReference type="SUPFAM" id="SSF47384">
    <property type="entry name" value="Homodimeric domain of signal transducing histidine kinase"/>
    <property type="match status" value="1"/>
</dbReference>
<dbReference type="FunFam" id="1.10.287.130:FF:000001">
    <property type="entry name" value="Two-component sensor histidine kinase"/>
    <property type="match status" value="1"/>
</dbReference>
<evidence type="ECO:0000313" key="11">
    <source>
        <dbReference type="Proteomes" id="UP000034753"/>
    </source>
</evidence>
<dbReference type="CDD" id="cd00082">
    <property type="entry name" value="HisKA"/>
    <property type="match status" value="1"/>
</dbReference>
<evidence type="ECO:0000256" key="2">
    <source>
        <dbReference type="ARBA" id="ARBA00012438"/>
    </source>
</evidence>
<comment type="catalytic activity">
    <reaction evidence="1">
        <text>ATP + protein L-histidine = ADP + protein N-phospho-L-histidine.</text>
        <dbReference type="EC" id="2.7.13.3"/>
    </reaction>
</comment>
<keyword evidence="8" id="KW-0812">Transmembrane</keyword>
<dbReference type="PROSITE" id="PS50109">
    <property type="entry name" value="HIS_KIN"/>
    <property type="match status" value="1"/>
</dbReference>
<dbReference type="InterPro" id="IPR005467">
    <property type="entry name" value="His_kinase_dom"/>
</dbReference>
<dbReference type="FunFam" id="3.30.565.10:FF:000006">
    <property type="entry name" value="Sensor histidine kinase WalK"/>
    <property type="match status" value="1"/>
</dbReference>
<dbReference type="SMART" id="SM00388">
    <property type="entry name" value="HisKA"/>
    <property type="match status" value="1"/>
</dbReference>
<name>A0A0G0YW32_9BACT</name>
<dbReference type="InterPro" id="IPR036097">
    <property type="entry name" value="HisK_dim/P_sf"/>
</dbReference>
<evidence type="ECO:0000256" key="3">
    <source>
        <dbReference type="ARBA" id="ARBA00022553"/>
    </source>
</evidence>
<keyword evidence="8" id="KW-1133">Transmembrane helix</keyword>
<sequence length="275" mass="30051">MQPVILFIIVAGNVTLATLAWVYFHKFQKASKKQIGTLRDGIESEKRLEKMREEFTAMMVHELRTPLTTINYTIDAISGDASIRPEPSLKEYLAIIKSESGEMLELVGELLDVAKIEAGKFEIVKVEDDLGKLIEEKMTVFKPLMEQKRLEFISEIGTNLEARFDRNRMGQVLENLLSNAAKFTLSGYVKVTARKTGGVLEVAISDSGEGIAADNLPKLFSKFEQLGNGKNGDKKGTGLGLVVAKGIVEAHGGKIRAASAGLGKGTTFTFTLPLS</sequence>
<dbReference type="PRINTS" id="PR00344">
    <property type="entry name" value="BCTRLSENSOR"/>
</dbReference>
<dbReference type="Proteomes" id="UP000034753">
    <property type="component" value="Unassembled WGS sequence"/>
</dbReference>
<gene>
    <name evidence="10" type="ORF">UU67_C0013G0003</name>
</gene>
<evidence type="ECO:0000259" key="9">
    <source>
        <dbReference type="PROSITE" id="PS50109"/>
    </source>
</evidence>
<evidence type="ECO:0000256" key="5">
    <source>
        <dbReference type="ARBA" id="ARBA00022777"/>
    </source>
</evidence>
<feature type="transmembrane region" description="Helical" evidence="8">
    <location>
        <begin position="6"/>
        <end position="24"/>
    </location>
</feature>
<dbReference type="SMART" id="SM00387">
    <property type="entry name" value="HATPase_c"/>
    <property type="match status" value="1"/>
</dbReference>
<dbReference type="InterPro" id="IPR003594">
    <property type="entry name" value="HATPase_dom"/>
</dbReference>
<dbReference type="InterPro" id="IPR036890">
    <property type="entry name" value="HATPase_C_sf"/>
</dbReference>